<accession>A0A9W6JUC0</accession>
<reference evidence="14" key="2">
    <citation type="submission" date="2023-01" db="EMBL/GenBank/DDBJ databases">
        <authorList>
            <person name="Sun Q."/>
            <person name="Evtushenko L."/>
        </authorList>
    </citation>
    <scope>NUCLEOTIDE SEQUENCE</scope>
    <source>
        <strain evidence="14">VKM B-2789</strain>
    </source>
</reference>
<evidence type="ECO:0000313" key="15">
    <source>
        <dbReference type="Proteomes" id="UP001143330"/>
    </source>
</evidence>
<protein>
    <recommendedName>
        <fullName evidence="4 13">Tetraacyldisaccharide 4'-kinase</fullName>
        <ecNumber evidence="3 13">2.7.1.130</ecNumber>
    </recommendedName>
    <alternativeName>
        <fullName evidence="12 13">Lipid A 4'-kinase</fullName>
    </alternativeName>
</protein>
<keyword evidence="6 13" id="KW-0441">Lipid A biosynthesis</keyword>
<keyword evidence="8 13" id="KW-0547">Nucleotide-binding</keyword>
<dbReference type="Pfam" id="PF02606">
    <property type="entry name" value="LpxK"/>
    <property type="match status" value="1"/>
</dbReference>
<reference evidence="14" key="1">
    <citation type="journal article" date="2014" name="Int. J. Syst. Evol. Microbiol.">
        <title>Complete genome sequence of Corynebacterium casei LMG S-19264T (=DSM 44701T), isolated from a smear-ripened cheese.</title>
        <authorList>
            <consortium name="US DOE Joint Genome Institute (JGI-PGF)"/>
            <person name="Walter F."/>
            <person name="Albersmeier A."/>
            <person name="Kalinowski J."/>
            <person name="Ruckert C."/>
        </authorList>
    </citation>
    <scope>NUCLEOTIDE SEQUENCE</scope>
    <source>
        <strain evidence="14">VKM B-2789</strain>
    </source>
</reference>
<dbReference type="GO" id="GO:0009245">
    <property type="term" value="P:lipid A biosynthetic process"/>
    <property type="evidence" value="ECO:0007669"/>
    <property type="project" value="UniProtKB-UniRule"/>
</dbReference>
<dbReference type="Proteomes" id="UP001143330">
    <property type="component" value="Unassembled WGS sequence"/>
</dbReference>
<keyword evidence="10 13" id="KW-0067">ATP-binding</keyword>
<evidence type="ECO:0000256" key="8">
    <source>
        <dbReference type="ARBA" id="ARBA00022741"/>
    </source>
</evidence>
<evidence type="ECO:0000256" key="12">
    <source>
        <dbReference type="ARBA" id="ARBA00029757"/>
    </source>
</evidence>
<organism evidence="14 15">
    <name type="scientific">Ancylobacter defluvii</name>
    <dbReference type="NCBI Taxonomy" id="1282440"/>
    <lineage>
        <taxon>Bacteria</taxon>
        <taxon>Pseudomonadati</taxon>
        <taxon>Pseudomonadota</taxon>
        <taxon>Alphaproteobacteria</taxon>
        <taxon>Hyphomicrobiales</taxon>
        <taxon>Xanthobacteraceae</taxon>
        <taxon>Ancylobacter</taxon>
    </lineage>
</organism>
<keyword evidence="5 13" id="KW-0444">Lipid biosynthesis</keyword>
<evidence type="ECO:0000256" key="4">
    <source>
        <dbReference type="ARBA" id="ARBA00016436"/>
    </source>
</evidence>
<feature type="binding site" evidence="13">
    <location>
        <begin position="52"/>
        <end position="59"/>
    </location>
    <ligand>
        <name>ATP</name>
        <dbReference type="ChEBI" id="CHEBI:30616"/>
    </ligand>
</feature>
<dbReference type="GO" id="GO:0005524">
    <property type="term" value="F:ATP binding"/>
    <property type="evidence" value="ECO:0007669"/>
    <property type="project" value="UniProtKB-UniRule"/>
</dbReference>
<evidence type="ECO:0000313" key="14">
    <source>
        <dbReference type="EMBL" id="GLK84015.1"/>
    </source>
</evidence>
<evidence type="ECO:0000256" key="3">
    <source>
        <dbReference type="ARBA" id="ARBA00012071"/>
    </source>
</evidence>
<evidence type="ECO:0000256" key="13">
    <source>
        <dbReference type="HAMAP-Rule" id="MF_00409"/>
    </source>
</evidence>
<comment type="catalytic activity">
    <reaction evidence="13">
        <text>a lipid A disaccharide + ATP = a lipid IVA + ADP + H(+)</text>
        <dbReference type="Rhea" id="RHEA:67840"/>
        <dbReference type="ChEBI" id="CHEBI:15378"/>
        <dbReference type="ChEBI" id="CHEBI:30616"/>
        <dbReference type="ChEBI" id="CHEBI:176343"/>
        <dbReference type="ChEBI" id="CHEBI:176425"/>
        <dbReference type="ChEBI" id="CHEBI:456216"/>
        <dbReference type="EC" id="2.7.1.130"/>
    </reaction>
</comment>
<comment type="function">
    <text evidence="1 13">Transfers the gamma-phosphate of ATP to the 4'-position of a tetraacyldisaccharide 1-phosphate intermediate (termed DS-1-P) to form tetraacyldisaccharide 1,4'-bis-phosphate (lipid IVA).</text>
</comment>
<evidence type="ECO:0000256" key="2">
    <source>
        <dbReference type="ARBA" id="ARBA00004870"/>
    </source>
</evidence>
<dbReference type="AlphaFoldDB" id="A0A9W6JUC0"/>
<name>A0A9W6JUC0_9HYPH</name>
<evidence type="ECO:0000256" key="7">
    <source>
        <dbReference type="ARBA" id="ARBA00022679"/>
    </source>
</evidence>
<evidence type="ECO:0000256" key="1">
    <source>
        <dbReference type="ARBA" id="ARBA00002274"/>
    </source>
</evidence>
<comment type="caution">
    <text evidence="14">The sequence shown here is derived from an EMBL/GenBank/DDBJ whole genome shotgun (WGS) entry which is preliminary data.</text>
</comment>
<dbReference type="HAMAP" id="MF_00409">
    <property type="entry name" value="LpxK"/>
    <property type="match status" value="1"/>
</dbReference>
<dbReference type="GO" id="GO:0005886">
    <property type="term" value="C:plasma membrane"/>
    <property type="evidence" value="ECO:0007669"/>
    <property type="project" value="TreeGrafter"/>
</dbReference>
<comment type="similarity">
    <text evidence="13">Belongs to the LpxK family.</text>
</comment>
<evidence type="ECO:0000256" key="5">
    <source>
        <dbReference type="ARBA" id="ARBA00022516"/>
    </source>
</evidence>
<keyword evidence="7 13" id="KW-0808">Transferase</keyword>
<sequence>MRAPSFWWQPERSLAAHLLSPLGSLVGGVAARRMRQPGISLGVPVICIGNPTVGGAGKTPTALYLARRIARKGHRPSILTRGYGGRVEGPLQVDPVRHRALDVGDEPLLLATVAPTYVARERPHGLAMAVADGADVVLMDDGFQNPSVQKTLSILVVDAAVGIGNGLCVPAGPLRAPLAPQLARAQAVLVVGEGEAGADVARLARAAGLAVLTGRLAPNAAVMARLIGRRVLAFAGIGRPEKFFATLRGLGVASVATRAFPDHHPFNASDIAALVERAAADDLMPVTTEKDAVRLTATPEGRDLLRASVVLPVQLVLEEESVVALDRLVARLFVDG</sequence>
<dbReference type="GO" id="GO:0009029">
    <property type="term" value="F:lipid-A 4'-kinase activity"/>
    <property type="evidence" value="ECO:0007669"/>
    <property type="project" value="UniProtKB-UniRule"/>
</dbReference>
<dbReference type="GO" id="GO:0009244">
    <property type="term" value="P:lipopolysaccharide core region biosynthetic process"/>
    <property type="evidence" value="ECO:0007669"/>
    <property type="project" value="TreeGrafter"/>
</dbReference>
<dbReference type="InterPro" id="IPR027417">
    <property type="entry name" value="P-loop_NTPase"/>
</dbReference>
<dbReference type="EC" id="2.7.1.130" evidence="3 13"/>
<evidence type="ECO:0000256" key="10">
    <source>
        <dbReference type="ARBA" id="ARBA00022840"/>
    </source>
</evidence>
<evidence type="ECO:0000256" key="6">
    <source>
        <dbReference type="ARBA" id="ARBA00022556"/>
    </source>
</evidence>
<dbReference type="InterPro" id="IPR003758">
    <property type="entry name" value="LpxK"/>
</dbReference>
<keyword evidence="11 13" id="KW-0443">Lipid metabolism</keyword>
<evidence type="ECO:0000256" key="9">
    <source>
        <dbReference type="ARBA" id="ARBA00022777"/>
    </source>
</evidence>
<dbReference type="EMBL" id="BSFM01000011">
    <property type="protein sequence ID" value="GLK84015.1"/>
    <property type="molecule type" value="Genomic_DNA"/>
</dbReference>
<dbReference type="SUPFAM" id="SSF52540">
    <property type="entry name" value="P-loop containing nucleoside triphosphate hydrolases"/>
    <property type="match status" value="1"/>
</dbReference>
<dbReference type="PANTHER" id="PTHR42724">
    <property type="entry name" value="TETRAACYLDISACCHARIDE 4'-KINASE"/>
    <property type="match status" value="1"/>
</dbReference>
<comment type="pathway">
    <text evidence="2 13">Glycolipid biosynthesis; lipid IV(A) biosynthesis; lipid IV(A) from (3R)-3-hydroxytetradecanoyl-[acyl-carrier-protein] and UDP-N-acetyl-alpha-D-glucosamine: step 6/6.</text>
</comment>
<dbReference type="PANTHER" id="PTHR42724:SF1">
    <property type="entry name" value="TETRAACYLDISACCHARIDE 4'-KINASE, MITOCHONDRIAL-RELATED"/>
    <property type="match status" value="1"/>
</dbReference>
<dbReference type="NCBIfam" id="TIGR00682">
    <property type="entry name" value="lpxK"/>
    <property type="match status" value="1"/>
</dbReference>
<keyword evidence="15" id="KW-1185">Reference proteome</keyword>
<gene>
    <name evidence="13 14" type="primary">lpxK</name>
    <name evidence="14" type="ORF">GCM10017653_20850</name>
</gene>
<proteinExistence type="inferred from homology"/>
<evidence type="ECO:0000256" key="11">
    <source>
        <dbReference type="ARBA" id="ARBA00023098"/>
    </source>
</evidence>
<dbReference type="RefSeq" id="WP_213364206.1">
    <property type="nucleotide sequence ID" value="NZ_BSFM01000011.1"/>
</dbReference>
<keyword evidence="9 13" id="KW-0418">Kinase</keyword>